<dbReference type="Proteomes" id="UP001152888">
    <property type="component" value="Unassembled WGS sequence"/>
</dbReference>
<sequence length="45" mass="5042">MLLGHLEDGMVTLSIPESQQVRHEGDFIQPKKINAARLPEKTAEL</sequence>
<dbReference type="AlphaFoldDB" id="A0A9P0KP56"/>
<evidence type="ECO:0000313" key="1">
    <source>
        <dbReference type="EMBL" id="CAH1977057.1"/>
    </source>
</evidence>
<accession>A0A9P0KP56</accession>
<dbReference type="EMBL" id="CAKOFQ010006853">
    <property type="protein sequence ID" value="CAH1977057.1"/>
    <property type="molecule type" value="Genomic_DNA"/>
</dbReference>
<name>A0A9P0KP56_ACAOB</name>
<reference evidence="1" key="1">
    <citation type="submission" date="2022-03" db="EMBL/GenBank/DDBJ databases">
        <authorList>
            <person name="Sayadi A."/>
        </authorList>
    </citation>
    <scope>NUCLEOTIDE SEQUENCE</scope>
</reference>
<protein>
    <submittedName>
        <fullName evidence="1">Uncharacterized protein</fullName>
    </submittedName>
</protein>
<comment type="caution">
    <text evidence="1">The sequence shown here is derived from an EMBL/GenBank/DDBJ whole genome shotgun (WGS) entry which is preliminary data.</text>
</comment>
<organism evidence="1 2">
    <name type="scientific">Acanthoscelides obtectus</name>
    <name type="common">Bean weevil</name>
    <name type="synonym">Bruchus obtectus</name>
    <dbReference type="NCBI Taxonomy" id="200917"/>
    <lineage>
        <taxon>Eukaryota</taxon>
        <taxon>Metazoa</taxon>
        <taxon>Ecdysozoa</taxon>
        <taxon>Arthropoda</taxon>
        <taxon>Hexapoda</taxon>
        <taxon>Insecta</taxon>
        <taxon>Pterygota</taxon>
        <taxon>Neoptera</taxon>
        <taxon>Endopterygota</taxon>
        <taxon>Coleoptera</taxon>
        <taxon>Polyphaga</taxon>
        <taxon>Cucujiformia</taxon>
        <taxon>Chrysomeloidea</taxon>
        <taxon>Chrysomelidae</taxon>
        <taxon>Bruchinae</taxon>
        <taxon>Bruchini</taxon>
        <taxon>Acanthoscelides</taxon>
    </lineage>
</organism>
<proteinExistence type="predicted"/>
<gene>
    <name evidence="1" type="ORF">ACAOBT_LOCUS12430</name>
</gene>
<keyword evidence="2" id="KW-1185">Reference proteome</keyword>
<evidence type="ECO:0000313" key="2">
    <source>
        <dbReference type="Proteomes" id="UP001152888"/>
    </source>
</evidence>